<dbReference type="InterPro" id="IPR021762">
    <property type="entry name" value="DUF3325"/>
</dbReference>
<evidence type="ECO:0000313" key="2">
    <source>
        <dbReference type="EMBL" id="RXJ57549.1"/>
    </source>
</evidence>
<reference evidence="2 3" key="1">
    <citation type="submission" date="2017-10" db="EMBL/GenBank/DDBJ databases">
        <title>Genomics of the genus Arcobacter.</title>
        <authorList>
            <person name="Perez-Cataluna A."/>
            <person name="Figueras M.J."/>
        </authorList>
    </citation>
    <scope>NUCLEOTIDE SEQUENCE [LARGE SCALE GENOMIC DNA]</scope>
    <source>
        <strain evidence="2 3">CECT 8987</strain>
    </source>
</reference>
<dbReference type="AlphaFoldDB" id="A0A4Q0XPD1"/>
<keyword evidence="3" id="KW-1185">Reference proteome</keyword>
<dbReference type="OrthoDB" id="5366042at2"/>
<evidence type="ECO:0000313" key="3">
    <source>
        <dbReference type="Proteomes" id="UP000290657"/>
    </source>
</evidence>
<dbReference type="EMBL" id="PDKN01000004">
    <property type="protein sequence ID" value="RXJ57549.1"/>
    <property type="molecule type" value="Genomic_DNA"/>
</dbReference>
<name>A0A4Q0XPD1_9BACT</name>
<evidence type="ECO:0000256" key="1">
    <source>
        <dbReference type="SAM" id="Phobius"/>
    </source>
</evidence>
<keyword evidence="1" id="KW-0812">Transmembrane</keyword>
<feature type="transmembrane region" description="Helical" evidence="1">
    <location>
        <begin position="62"/>
        <end position="82"/>
    </location>
</feature>
<keyword evidence="1" id="KW-0472">Membrane</keyword>
<keyword evidence="1" id="KW-1133">Transmembrane helix</keyword>
<feature type="transmembrane region" description="Helical" evidence="1">
    <location>
        <begin position="36"/>
        <end position="56"/>
    </location>
</feature>
<proteinExistence type="predicted"/>
<dbReference type="RefSeq" id="WP_128996120.1">
    <property type="nucleotide sequence ID" value="NZ_PDKN01000004.1"/>
</dbReference>
<evidence type="ECO:0008006" key="4">
    <source>
        <dbReference type="Google" id="ProtNLM"/>
    </source>
</evidence>
<dbReference type="Pfam" id="PF11804">
    <property type="entry name" value="DUF3325"/>
    <property type="match status" value="1"/>
</dbReference>
<gene>
    <name evidence="2" type="ORF">CRV04_06985</name>
</gene>
<comment type="caution">
    <text evidence="2">The sequence shown here is derived from an EMBL/GenBank/DDBJ whole genome shotgun (WGS) entry which is preliminary data.</text>
</comment>
<accession>A0A4Q0XPD1</accession>
<sequence>MTAIATSVLYVGFLLLSMSLEKHYKQILNKEFTQKFKYIITALGYFFLLISFVLYIQQFGFGLGATYWVGALTPIVVFIALLLTYRPKLILKISALVLLLSIVSIL</sequence>
<dbReference type="Proteomes" id="UP000290657">
    <property type="component" value="Unassembled WGS sequence"/>
</dbReference>
<organism evidence="2 3">
    <name type="scientific">Candidatus Marinarcus aquaticus</name>
    <dbReference type="NCBI Taxonomy" id="2044504"/>
    <lineage>
        <taxon>Bacteria</taxon>
        <taxon>Pseudomonadati</taxon>
        <taxon>Campylobacterota</taxon>
        <taxon>Epsilonproteobacteria</taxon>
        <taxon>Campylobacterales</taxon>
        <taxon>Arcobacteraceae</taxon>
        <taxon>Candidatus Marinarcus</taxon>
    </lineage>
</organism>
<protein>
    <recommendedName>
        <fullName evidence="4">DUF3325 domain-containing protein</fullName>
    </recommendedName>
</protein>